<dbReference type="RefSeq" id="WP_090392732.1">
    <property type="nucleotide sequence ID" value="NZ_FMZO01000019.1"/>
</dbReference>
<organism evidence="1 2">
    <name type="scientific">Niabella drilacis (strain DSM 25811 / CCM 8410 / CCUG 62505 / LMG 26954 / E90)</name>
    <dbReference type="NCBI Taxonomy" id="1285928"/>
    <lineage>
        <taxon>Bacteria</taxon>
        <taxon>Pseudomonadati</taxon>
        <taxon>Bacteroidota</taxon>
        <taxon>Chitinophagia</taxon>
        <taxon>Chitinophagales</taxon>
        <taxon>Chitinophagaceae</taxon>
        <taxon>Niabella</taxon>
    </lineage>
</organism>
<evidence type="ECO:0000313" key="2">
    <source>
        <dbReference type="Proteomes" id="UP000198757"/>
    </source>
</evidence>
<dbReference type="Gene3D" id="1.20.1440.60">
    <property type="entry name" value="23S rRNA-intervening sequence"/>
    <property type="match status" value="1"/>
</dbReference>
<dbReference type="InterPro" id="IPR012657">
    <property type="entry name" value="23S_rRNA-intervening_sequence"/>
</dbReference>
<dbReference type="AlphaFoldDB" id="A0A1G6ZUZ6"/>
<dbReference type="PANTHER" id="PTHR38471">
    <property type="entry name" value="FOUR HELIX BUNDLE PROTEIN"/>
    <property type="match status" value="1"/>
</dbReference>
<keyword evidence="2" id="KW-1185">Reference proteome</keyword>
<accession>A0A1G6ZUZ6</accession>
<dbReference type="PANTHER" id="PTHR38471:SF2">
    <property type="entry name" value="FOUR HELIX BUNDLE PROTEIN"/>
    <property type="match status" value="1"/>
</dbReference>
<proteinExistence type="predicted"/>
<reference evidence="2" key="1">
    <citation type="submission" date="2016-10" db="EMBL/GenBank/DDBJ databases">
        <authorList>
            <person name="Varghese N."/>
            <person name="Submissions S."/>
        </authorList>
    </citation>
    <scope>NUCLEOTIDE SEQUENCE [LARGE SCALE GENOMIC DNA]</scope>
    <source>
        <strain evidence="2">DSM 25811 / CCM 8410 / LMG 26954 / E90</strain>
    </source>
</reference>
<dbReference type="NCBIfam" id="TIGR02436">
    <property type="entry name" value="four helix bundle protein"/>
    <property type="match status" value="1"/>
</dbReference>
<gene>
    <name evidence="1" type="ORF">SAMN04487894_11940</name>
</gene>
<dbReference type="OrthoDB" id="9811959at2"/>
<sequence>MAFRFEALNVWQKAVDTSNEIDPITKRFPVEERYSLSSQLKKAADAVVLNIVEGATGQTVPVFKQFLNIALRPAIEVVAGLFLAKKGNYIPEDLFKKLYEEYELLSKMITRLRNAL</sequence>
<dbReference type="Pfam" id="PF05635">
    <property type="entry name" value="23S_rRNA_IVP"/>
    <property type="match status" value="1"/>
</dbReference>
<name>A0A1G6ZUZ6_NIADE</name>
<dbReference type="SUPFAM" id="SSF158446">
    <property type="entry name" value="IVS-encoded protein-like"/>
    <property type="match status" value="1"/>
</dbReference>
<dbReference type="CDD" id="cd16377">
    <property type="entry name" value="23S_rRNA_IVP_like"/>
    <property type="match status" value="1"/>
</dbReference>
<dbReference type="InterPro" id="IPR036583">
    <property type="entry name" value="23S_rRNA_IVS_sf"/>
</dbReference>
<dbReference type="EMBL" id="FMZO01000019">
    <property type="protein sequence ID" value="SDE05406.1"/>
    <property type="molecule type" value="Genomic_DNA"/>
</dbReference>
<evidence type="ECO:0000313" key="1">
    <source>
        <dbReference type="EMBL" id="SDE05406.1"/>
    </source>
</evidence>
<dbReference type="Proteomes" id="UP000198757">
    <property type="component" value="Unassembled WGS sequence"/>
</dbReference>
<dbReference type="STRING" id="1285928.SAMN04487894_11940"/>
<protein>
    <submittedName>
        <fullName evidence="1">Four helix bundle protein</fullName>
    </submittedName>
</protein>